<evidence type="ECO:0000259" key="1">
    <source>
        <dbReference type="Pfam" id="PF05225"/>
    </source>
</evidence>
<dbReference type="AlphaFoldDB" id="A0A8S3X7H1"/>
<dbReference type="InterPro" id="IPR007889">
    <property type="entry name" value="HTH_Psq"/>
</dbReference>
<comment type="caution">
    <text evidence="2">The sequence shown here is derived from an EMBL/GenBank/DDBJ whole genome shotgun (WGS) entry which is preliminary data.</text>
</comment>
<name>A0A8S3X7H1_PARAO</name>
<evidence type="ECO:0000313" key="2">
    <source>
        <dbReference type="EMBL" id="CAG5007177.1"/>
    </source>
</evidence>
<reference evidence="2" key="1">
    <citation type="submission" date="2021-04" db="EMBL/GenBank/DDBJ databases">
        <authorList>
            <person name="Tunstrom K."/>
        </authorList>
    </citation>
    <scope>NUCLEOTIDE SEQUENCE</scope>
</reference>
<proteinExistence type="predicted"/>
<gene>
    <name evidence="2" type="ORF">PAPOLLO_LOCUS14877</name>
</gene>
<protein>
    <submittedName>
        <fullName evidence="2">(apollo) hypothetical protein</fullName>
    </submittedName>
</protein>
<accession>A0A8S3X7H1</accession>
<organism evidence="2 3">
    <name type="scientific">Parnassius apollo</name>
    <name type="common">Apollo butterfly</name>
    <name type="synonym">Papilio apollo</name>
    <dbReference type="NCBI Taxonomy" id="110799"/>
    <lineage>
        <taxon>Eukaryota</taxon>
        <taxon>Metazoa</taxon>
        <taxon>Ecdysozoa</taxon>
        <taxon>Arthropoda</taxon>
        <taxon>Hexapoda</taxon>
        <taxon>Insecta</taxon>
        <taxon>Pterygota</taxon>
        <taxon>Neoptera</taxon>
        <taxon>Endopterygota</taxon>
        <taxon>Lepidoptera</taxon>
        <taxon>Glossata</taxon>
        <taxon>Ditrysia</taxon>
        <taxon>Papilionoidea</taxon>
        <taxon>Papilionidae</taxon>
        <taxon>Parnassiinae</taxon>
        <taxon>Parnassini</taxon>
        <taxon>Parnassius</taxon>
        <taxon>Parnassius</taxon>
    </lineage>
</organism>
<sequence>MVRTYKPKKTSRQAVDEESMQSAIQDVMQGVLSYRKAVDKYNLKLGTLESRVKNTRIAMMLKGQGTVHLTLNQVS</sequence>
<dbReference type="Proteomes" id="UP000691718">
    <property type="component" value="Unassembled WGS sequence"/>
</dbReference>
<dbReference type="OrthoDB" id="7419437at2759"/>
<feature type="domain" description="HTH psq-type" evidence="1">
    <location>
        <begin position="16"/>
        <end position="59"/>
    </location>
</feature>
<dbReference type="GO" id="GO:0003677">
    <property type="term" value="F:DNA binding"/>
    <property type="evidence" value="ECO:0007669"/>
    <property type="project" value="InterPro"/>
</dbReference>
<keyword evidence="3" id="KW-1185">Reference proteome</keyword>
<dbReference type="Pfam" id="PF05225">
    <property type="entry name" value="HTH_psq"/>
    <property type="match status" value="1"/>
</dbReference>
<evidence type="ECO:0000313" key="3">
    <source>
        <dbReference type="Proteomes" id="UP000691718"/>
    </source>
</evidence>
<dbReference type="EMBL" id="CAJQZP010000987">
    <property type="protein sequence ID" value="CAG5007177.1"/>
    <property type="molecule type" value="Genomic_DNA"/>
</dbReference>